<dbReference type="Pfam" id="PF12146">
    <property type="entry name" value="Hydrolase_4"/>
    <property type="match status" value="1"/>
</dbReference>
<evidence type="ECO:0000313" key="2">
    <source>
        <dbReference type="EMBL" id="UZD55189.1"/>
    </source>
</evidence>
<gene>
    <name evidence="2" type="ORF">OMP39_00895</name>
</gene>
<evidence type="ECO:0000259" key="1">
    <source>
        <dbReference type="Pfam" id="PF12146"/>
    </source>
</evidence>
<protein>
    <submittedName>
        <fullName evidence="2">Lysophospholipase</fullName>
    </submittedName>
</protein>
<dbReference type="InterPro" id="IPR051044">
    <property type="entry name" value="MAG_DAG_Lipase"/>
</dbReference>
<dbReference type="EMBL" id="CP110257">
    <property type="protein sequence ID" value="UZD55189.1"/>
    <property type="molecule type" value="Genomic_DNA"/>
</dbReference>
<dbReference type="Proteomes" id="UP001163266">
    <property type="component" value="Chromosome"/>
</dbReference>
<dbReference type="SUPFAM" id="SSF53474">
    <property type="entry name" value="alpha/beta-Hydrolases"/>
    <property type="match status" value="1"/>
</dbReference>
<organism evidence="2 3">
    <name type="scientific">Caldimonas aquatica</name>
    <dbReference type="NCBI Taxonomy" id="376175"/>
    <lineage>
        <taxon>Bacteria</taxon>
        <taxon>Pseudomonadati</taxon>
        <taxon>Pseudomonadota</taxon>
        <taxon>Betaproteobacteria</taxon>
        <taxon>Burkholderiales</taxon>
        <taxon>Sphaerotilaceae</taxon>
        <taxon>Caldimonas</taxon>
    </lineage>
</organism>
<dbReference type="PANTHER" id="PTHR11614">
    <property type="entry name" value="PHOSPHOLIPASE-RELATED"/>
    <property type="match status" value="1"/>
</dbReference>
<dbReference type="RefSeq" id="WP_264892947.1">
    <property type="nucleotide sequence ID" value="NZ_CP110257.1"/>
</dbReference>
<keyword evidence="3" id="KW-1185">Reference proteome</keyword>
<sequence length="278" mass="30031">MNAREFPEFRAADGTRLHARVWSPSVRPRATVLIVHGLGEHVGRYEHVARWLTERGYAVVGYDHRGHGASEGARGGLQRPLDLVADLASVVDAVRARGAAPLALLGHSMGGLVAARFVADAVRPVEALVLSSPALDPGLSAFNRALLAVSHALAPGVAVPNGLDVNGISRDPAVVEAYRSDPLVHDRVTPRLVRFIVDAGRFVLERASGWTVPTLLMWAGQDRLVAPAGSARFARAAPAHAVHAHCFEHMYHEILNEPDREQVFRVLEPWLSARFPAA</sequence>
<feature type="domain" description="Serine aminopeptidase S33" evidence="1">
    <location>
        <begin position="27"/>
        <end position="259"/>
    </location>
</feature>
<reference evidence="2" key="1">
    <citation type="submission" date="2022-10" db="EMBL/GenBank/DDBJ databases">
        <title>Complete genome sequence of Schlegelella aquatica LMG 23380.</title>
        <authorList>
            <person name="Musilova J."/>
            <person name="Kourilova X."/>
            <person name="Bezdicek M."/>
            <person name="Hermankova K."/>
            <person name="Obruca S."/>
            <person name="Sedlar K."/>
        </authorList>
    </citation>
    <scope>NUCLEOTIDE SEQUENCE</scope>
    <source>
        <strain evidence="2">LMG 23380</strain>
    </source>
</reference>
<dbReference type="Gene3D" id="3.40.50.1820">
    <property type="entry name" value="alpha/beta hydrolase"/>
    <property type="match status" value="1"/>
</dbReference>
<accession>A0ABY6MT48</accession>
<evidence type="ECO:0000313" key="3">
    <source>
        <dbReference type="Proteomes" id="UP001163266"/>
    </source>
</evidence>
<dbReference type="InterPro" id="IPR000073">
    <property type="entry name" value="AB_hydrolase_1"/>
</dbReference>
<dbReference type="InterPro" id="IPR022742">
    <property type="entry name" value="Hydrolase_4"/>
</dbReference>
<dbReference type="PRINTS" id="PR00111">
    <property type="entry name" value="ABHYDROLASE"/>
</dbReference>
<proteinExistence type="predicted"/>
<name>A0ABY6MT48_9BURK</name>
<dbReference type="InterPro" id="IPR029058">
    <property type="entry name" value="AB_hydrolase_fold"/>
</dbReference>